<keyword evidence="7 9" id="KW-0472">Membrane</keyword>
<feature type="transmembrane region" description="Helical" evidence="9">
    <location>
        <begin position="145"/>
        <end position="165"/>
    </location>
</feature>
<dbReference type="GO" id="GO:0005886">
    <property type="term" value="C:plasma membrane"/>
    <property type="evidence" value="ECO:0007669"/>
    <property type="project" value="UniProtKB-SubCell"/>
</dbReference>
<dbReference type="GO" id="GO:0016763">
    <property type="term" value="F:pentosyltransferase activity"/>
    <property type="evidence" value="ECO:0007669"/>
    <property type="project" value="TreeGrafter"/>
</dbReference>
<feature type="transmembrane region" description="Helical" evidence="9">
    <location>
        <begin position="29"/>
        <end position="48"/>
    </location>
</feature>
<sequence length="502" mass="56436">MGTEDTPEKSRPGTTPRQPSAGPEFISPAVFRSAVVTLMLYFGARLLYYALSISSFVPPDEVTHAQISQVFSTVWLAPQNSPATWELGPVTNIPWLYYWMMGKLLHLNVFGVSGLVFLRLLNIPLAFGTIWYLDRTLRLLTGDRLTRLLLLAVATNLGMFTLLSASVSYDNLANLLAAMAIYYEFAFLRERSGGGLAASWLCQLLGALTKVTFLPLILLLNVVLILFEAKRLPRLASGVGDYFRKSRGRAVAMAALLLLFLGLNLQLYAGNYLTYHTINPTMEMLTSKSAAMNYRMAARGMIFDDFRDGKISYMDALVLAGEIKHPGDKADTFYLLMNWQKLQQNPSLWMGPAAYSWFWFKTMIGTTLGIKAHLGMFKSQGYLVPIYLLAGLGVVGFVLYWRPRRSGWEPLAMAGIVLSYAAIVMYRVNWDSYQNYGEPGITLYGRYLFPLFAPMLALWAHYLSQLFRPAPVRLGLAIAVALLFIGYDFPWFLAHATPEWFR</sequence>
<evidence type="ECO:0000256" key="1">
    <source>
        <dbReference type="ARBA" id="ARBA00004651"/>
    </source>
</evidence>
<dbReference type="AlphaFoldDB" id="A0A8J7M281"/>
<keyword evidence="2" id="KW-1003">Cell membrane</keyword>
<comment type="subcellular location">
    <subcellularLocation>
        <location evidence="1">Cell membrane</location>
        <topology evidence="1">Multi-pass membrane protein</topology>
    </subcellularLocation>
</comment>
<name>A0A8J7M281_9BACT</name>
<evidence type="ECO:0000256" key="7">
    <source>
        <dbReference type="ARBA" id="ARBA00023136"/>
    </source>
</evidence>
<evidence type="ECO:0000256" key="8">
    <source>
        <dbReference type="SAM" id="MobiDB-lite"/>
    </source>
</evidence>
<feature type="transmembrane region" description="Helical" evidence="9">
    <location>
        <begin position="109"/>
        <end position="133"/>
    </location>
</feature>
<protein>
    <submittedName>
        <fullName evidence="10">Uncharacterized protein</fullName>
    </submittedName>
</protein>
<keyword evidence="4" id="KW-0808">Transferase</keyword>
<evidence type="ECO:0000256" key="4">
    <source>
        <dbReference type="ARBA" id="ARBA00022679"/>
    </source>
</evidence>
<feature type="transmembrane region" description="Helical" evidence="9">
    <location>
        <begin position="474"/>
        <end position="494"/>
    </location>
</feature>
<evidence type="ECO:0000256" key="2">
    <source>
        <dbReference type="ARBA" id="ARBA00022475"/>
    </source>
</evidence>
<proteinExistence type="predicted"/>
<feature type="region of interest" description="Disordered" evidence="8">
    <location>
        <begin position="1"/>
        <end position="22"/>
    </location>
</feature>
<organism evidence="10 11">
    <name type="scientific">Geomesophilobacter sediminis</name>
    <dbReference type="NCBI Taxonomy" id="2798584"/>
    <lineage>
        <taxon>Bacteria</taxon>
        <taxon>Pseudomonadati</taxon>
        <taxon>Thermodesulfobacteriota</taxon>
        <taxon>Desulfuromonadia</taxon>
        <taxon>Geobacterales</taxon>
        <taxon>Geobacteraceae</taxon>
        <taxon>Geomesophilobacter</taxon>
    </lineage>
</organism>
<feature type="transmembrane region" description="Helical" evidence="9">
    <location>
        <begin position="382"/>
        <end position="401"/>
    </location>
</feature>
<accession>A0A8J7M281</accession>
<dbReference type="InterPro" id="IPR050297">
    <property type="entry name" value="LipidA_mod_glycosyltrf_83"/>
</dbReference>
<evidence type="ECO:0000256" key="5">
    <source>
        <dbReference type="ARBA" id="ARBA00022692"/>
    </source>
</evidence>
<feature type="transmembrane region" description="Helical" evidence="9">
    <location>
        <begin position="208"/>
        <end position="229"/>
    </location>
</feature>
<evidence type="ECO:0000256" key="6">
    <source>
        <dbReference type="ARBA" id="ARBA00022989"/>
    </source>
</evidence>
<dbReference type="GO" id="GO:0009103">
    <property type="term" value="P:lipopolysaccharide biosynthetic process"/>
    <property type="evidence" value="ECO:0007669"/>
    <property type="project" value="UniProtKB-ARBA"/>
</dbReference>
<reference evidence="10" key="1">
    <citation type="submission" date="2020-12" db="EMBL/GenBank/DDBJ databases">
        <title>Geomonas sp. Red875, isolated from river sediment.</title>
        <authorList>
            <person name="Xu Z."/>
            <person name="Zhang Z."/>
            <person name="Masuda Y."/>
            <person name="Itoh H."/>
            <person name="Senoo K."/>
        </authorList>
    </citation>
    <scope>NUCLEOTIDE SEQUENCE</scope>
    <source>
        <strain evidence="10">Red875</strain>
    </source>
</reference>
<evidence type="ECO:0000313" key="11">
    <source>
        <dbReference type="Proteomes" id="UP000636888"/>
    </source>
</evidence>
<feature type="transmembrane region" description="Helical" evidence="9">
    <location>
        <begin position="250"/>
        <end position="269"/>
    </location>
</feature>
<keyword evidence="3" id="KW-0328">Glycosyltransferase</keyword>
<keyword evidence="11" id="KW-1185">Reference proteome</keyword>
<dbReference type="Proteomes" id="UP000636888">
    <property type="component" value="Unassembled WGS sequence"/>
</dbReference>
<feature type="transmembrane region" description="Helical" evidence="9">
    <location>
        <begin position="348"/>
        <end position="370"/>
    </location>
</feature>
<comment type="caution">
    <text evidence="10">The sequence shown here is derived from an EMBL/GenBank/DDBJ whole genome shotgun (WGS) entry which is preliminary data.</text>
</comment>
<evidence type="ECO:0000256" key="3">
    <source>
        <dbReference type="ARBA" id="ARBA00022676"/>
    </source>
</evidence>
<keyword evidence="5 9" id="KW-0812">Transmembrane</keyword>
<gene>
    <name evidence="10" type="ORF">JFN93_21480</name>
</gene>
<evidence type="ECO:0000256" key="9">
    <source>
        <dbReference type="SAM" id="Phobius"/>
    </source>
</evidence>
<feature type="transmembrane region" description="Helical" evidence="9">
    <location>
        <begin position="441"/>
        <end position="462"/>
    </location>
</feature>
<dbReference type="PANTHER" id="PTHR33908:SF11">
    <property type="entry name" value="MEMBRANE PROTEIN"/>
    <property type="match status" value="1"/>
</dbReference>
<dbReference type="EMBL" id="JAEMHM010000022">
    <property type="protein sequence ID" value="MBJ6727292.1"/>
    <property type="molecule type" value="Genomic_DNA"/>
</dbReference>
<evidence type="ECO:0000313" key="10">
    <source>
        <dbReference type="EMBL" id="MBJ6727292.1"/>
    </source>
</evidence>
<keyword evidence="6 9" id="KW-1133">Transmembrane helix</keyword>
<dbReference type="RefSeq" id="WP_199386208.1">
    <property type="nucleotide sequence ID" value="NZ_JAEMHM010000022.1"/>
</dbReference>
<feature type="transmembrane region" description="Helical" evidence="9">
    <location>
        <begin position="407"/>
        <end position="429"/>
    </location>
</feature>
<feature type="compositionally biased region" description="Basic and acidic residues" evidence="8">
    <location>
        <begin position="1"/>
        <end position="11"/>
    </location>
</feature>
<dbReference type="PANTHER" id="PTHR33908">
    <property type="entry name" value="MANNOSYLTRANSFERASE YKCB-RELATED"/>
    <property type="match status" value="1"/>
</dbReference>